<dbReference type="PANTHER" id="PTHR30399:SF1">
    <property type="entry name" value="UTP PYROPHOSPHATASE"/>
    <property type="match status" value="1"/>
</dbReference>
<gene>
    <name evidence="2" type="ORF">ENI34_08195</name>
</gene>
<dbReference type="Pfam" id="PF01863">
    <property type="entry name" value="YgjP-like"/>
    <property type="match status" value="1"/>
</dbReference>
<dbReference type="PANTHER" id="PTHR30399">
    <property type="entry name" value="UNCHARACTERIZED PROTEIN YGJP"/>
    <property type="match status" value="1"/>
</dbReference>
<dbReference type="EMBL" id="DRIG01000087">
    <property type="protein sequence ID" value="HEC79103.1"/>
    <property type="molecule type" value="Genomic_DNA"/>
</dbReference>
<sequence>MAPGEIKYKTRYRGIKYPRLEFKTGSLELILPYNYKPEVLVSKHRQWIDRKTRFIKACLKDSKNKKIIKRSMDEFRSLAKLLAMDSAGELRVKINGVFFRPMKTKWASFSKKRNLTLNTLMKFLPERLIKYIIYHEVTHLLERHHNENFWKVISKKYPDYPRYEKSLFSYWFRLHNSKMEKLTE</sequence>
<reference evidence="2" key="1">
    <citation type="journal article" date="2020" name="mSystems">
        <title>Genome- and Community-Level Interaction Insights into Carbon Utilization and Element Cycling Functions of Hydrothermarchaeota in Hydrothermal Sediment.</title>
        <authorList>
            <person name="Zhou Z."/>
            <person name="Liu Y."/>
            <person name="Xu W."/>
            <person name="Pan J."/>
            <person name="Luo Z.H."/>
            <person name="Li M."/>
        </authorList>
    </citation>
    <scope>NUCLEOTIDE SEQUENCE</scope>
    <source>
        <strain evidence="2">HyVt-388</strain>
    </source>
</reference>
<dbReference type="InterPro" id="IPR053136">
    <property type="entry name" value="UTP_pyrophosphatase-like"/>
</dbReference>
<accession>A0A9C9EN13</accession>
<dbReference type="Proteomes" id="UP000885826">
    <property type="component" value="Unassembled WGS sequence"/>
</dbReference>
<organism evidence="2 3">
    <name type="scientific">candidate division WOR-3 bacterium</name>
    <dbReference type="NCBI Taxonomy" id="2052148"/>
    <lineage>
        <taxon>Bacteria</taxon>
        <taxon>Bacteria division WOR-3</taxon>
    </lineage>
</organism>
<evidence type="ECO:0000313" key="3">
    <source>
        <dbReference type="Proteomes" id="UP000885826"/>
    </source>
</evidence>
<evidence type="ECO:0000313" key="2">
    <source>
        <dbReference type="EMBL" id="HEC79103.1"/>
    </source>
</evidence>
<dbReference type="CDD" id="cd07344">
    <property type="entry name" value="M48_yhfN_like"/>
    <property type="match status" value="1"/>
</dbReference>
<dbReference type="Gene3D" id="3.30.2010.10">
    <property type="entry name" value="Metalloproteases ('zincins'), catalytic domain"/>
    <property type="match status" value="1"/>
</dbReference>
<protein>
    <submittedName>
        <fullName evidence="2">M48 family peptidase</fullName>
    </submittedName>
</protein>
<name>A0A9C9EN13_UNCW3</name>
<dbReference type="AlphaFoldDB" id="A0A9C9EN13"/>
<proteinExistence type="predicted"/>
<feature type="domain" description="YgjP-like metallopeptidase" evidence="1">
    <location>
        <begin position="74"/>
        <end position="167"/>
    </location>
</feature>
<evidence type="ECO:0000259" key="1">
    <source>
        <dbReference type="Pfam" id="PF01863"/>
    </source>
</evidence>
<dbReference type="InterPro" id="IPR002725">
    <property type="entry name" value="YgjP-like_metallopeptidase"/>
</dbReference>
<comment type="caution">
    <text evidence="2">The sequence shown here is derived from an EMBL/GenBank/DDBJ whole genome shotgun (WGS) entry which is preliminary data.</text>
</comment>